<feature type="region of interest" description="Disordered" evidence="7">
    <location>
        <begin position="432"/>
        <end position="457"/>
    </location>
</feature>
<evidence type="ECO:0000256" key="7">
    <source>
        <dbReference type="SAM" id="MobiDB-lite"/>
    </source>
</evidence>
<dbReference type="PANTHER" id="PTHR22761:SF5">
    <property type="entry name" value="CHARGED MULTIVESICULAR BODY PROTEIN 6"/>
    <property type="match status" value="1"/>
</dbReference>
<sequence>MSKAFEKEPRELTDVWNDDERMDFLFSEFPASYEANPENWNAKLHFWTKLITEMFNNSSRVFMDFETVSSWTTRNGRKPLGLRIVWEHMIKQKIITQATEYVGEITRNSSWMGWGVNMFVRKPTIWAAGKMLSPLKSLSPIRSLKTKAITNEPYICVESLQKKCNDLLKLMQTADGNDLDNLNVISFSDLLNQVKDFVFDEKELNLMLLTLEYEKKVAVFTNEVERSREDSTTKISVGKYVKFVKQSEVKVSTVNETDLGVVKLKETKSSLESQIEKAYQEENTLLQCAREHLRKGQRISAKNALRQKQRLYTALKKREVSLDNIHQLLERIHQCKTDKMIMEAYKAGMAAYNEVKTSGLTIGAVDDTMQELNEMLEDFDDISLTLSQPVNENGTDEELEEELNALLNNKEDLCSNQTDADIAKLTSGMGTLEKSTFPDNGSRKIGSSPKKKLAHAV</sequence>
<dbReference type="Gene3D" id="6.10.140.1230">
    <property type="match status" value="1"/>
</dbReference>
<keyword evidence="6" id="KW-0472">Membrane</keyword>
<evidence type="ECO:0000256" key="3">
    <source>
        <dbReference type="ARBA" id="ARBA00022448"/>
    </source>
</evidence>
<reference evidence="8 9" key="1">
    <citation type="submission" date="2024-02" db="EMBL/GenBank/DDBJ databases">
        <authorList>
            <person name="Daric V."/>
            <person name="Darras S."/>
        </authorList>
    </citation>
    <scope>NUCLEOTIDE SEQUENCE [LARGE SCALE GENOMIC DNA]</scope>
</reference>
<accession>A0ABP0GAD7</accession>
<gene>
    <name evidence="8" type="ORF">CVLEPA_LOCUS20571</name>
</gene>
<dbReference type="Pfam" id="PF03357">
    <property type="entry name" value="Snf7"/>
    <property type="match status" value="1"/>
</dbReference>
<organism evidence="8 9">
    <name type="scientific">Clavelina lepadiformis</name>
    <name type="common">Light-bulb sea squirt</name>
    <name type="synonym">Ascidia lepadiformis</name>
    <dbReference type="NCBI Taxonomy" id="159417"/>
    <lineage>
        <taxon>Eukaryota</taxon>
        <taxon>Metazoa</taxon>
        <taxon>Chordata</taxon>
        <taxon>Tunicata</taxon>
        <taxon>Ascidiacea</taxon>
        <taxon>Aplousobranchia</taxon>
        <taxon>Clavelinidae</taxon>
        <taxon>Clavelina</taxon>
    </lineage>
</organism>
<dbReference type="Pfam" id="PF25880">
    <property type="entry name" value="WHD_CHMP7_1st"/>
    <property type="match status" value="1"/>
</dbReference>
<evidence type="ECO:0000256" key="4">
    <source>
        <dbReference type="ARBA" id="ARBA00022753"/>
    </source>
</evidence>
<comment type="caution">
    <text evidence="8">The sequence shown here is derived from an EMBL/GenBank/DDBJ whole genome shotgun (WGS) entry which is preliminary data.</text>
</comment>
<keyword evidence="9" id="KW-1185">Reference proteome</keyword>
<dbReference type="EMBL" id="CAWYQH010000108">
    <property type="protein sequence ID" value="CAK8688570.1"/>
    <property type="molecule type" value="Genomic_DNA"/>
</dbReference>
<dbReference type="InterPro" id="IPR005024">
    <property type="entry name" value="Snf7_fam"/>
</dbReference>
<keyword evidence="4" id="KW-0967">Endosome</keyword>
<protein>
    <recommendedName>
        <fullName evidence="10">Charged multivesicular body protein 7</fullName>
    </recommendedName>
</protein>
<evidence type="ECO:0000256" key="5">
    <source>
        <dbReference type="ARBA" id="ARBA00022927"/>
    </source>
</evidence>
<proteinExistence type="inferred from homology"/>
<comment type="subcellular location">
    <subcellularLocation>
        <location evidence="1">Endosome membrane</location>
    </subcellularLocation>
</comment>
<dbReference type="PANTHER" id="PTHR22761">
    <property type="entry name" value="CHARGED MULTIVESICULAR BODY PROTEIN"/>
    <property type="match status" value="1"/>
</dbReference>
<keyword evidence="5" id="KW-0653">Protein transport</keyword>
<dbReference type="Proteomes" id="UP001642483">
    <property type="component" value="Unassembled WGS sequence"/>
</dbReference>
<evidence type="ECO:0000313" key="9">
    <source>
        <dbReference type="Proteomes" id="UP001642483"/>
    </source>
</evidence>
<keyword evidence="3" id="KW-0813">Transport</keyword>
<name>A0ABP0GAD7_CLALP</name>
<evidence type="ECO:0000313" key="8">
    <source>
        <dbReference type="EMBL" id="CAK8688570.1"/>
    </source>
</evidence>
<evidence type="ECO:0000256" key="2">
    <source>
        <dbReference type="ARBA" id="ARBA00006190"/>
    </source>
</evidence>
<evidence type="ECO:0008006" key="10">
    <source>
        <dbReference type="Google" id="ProtNLM"/>
    </source>
</evidence>
<comment type="similarity">
    <text evidence="2">Belongs to the SNF7 family.</text>
</comment>
<evidence type="ECO:0000256" key="6">
    <source>
        <dbReference type="ARBA" id="ARBA00023136"/>
    </source>
</evidence>
<evidence type="ECO:0000256" key="1">
    <source>
        <dbReference type="ARBA" id="ARBA00004608"/>
    </source>
</evidence>